<dbReference type="KEGG" id="hel:HELO_1940"/>
<dbReference type="HAMAP" id="MF_01919">
    <property type="entry name" value="ZapE"/>
    <property type="match status" value="1"/>
</dbReference>
<keyword evidence="3" id="KW-0131">Cell cycle</keyword>
<dbReference type="SUPFAM" id="SSF52540">
    <property type="entry name" value="P-loop containing nucleoside triphosphate hydrolases"/>
    <property type="match status" value="1"/>
</dbReference>
<dbReference type="InterPro" id="IPR005654">
    <property type="entry name" value="ATPase_AFG1-like"/>
</dbReference>
<organism evidence="5 6">
    <name type="scientific">Halomonas elongata (strain ATCC 33173 / DSM 2581 / NBRC 15536 / NCIMB 2198 / 1H9)</name>
    <dbReference type="NCBI Taxonomy" id="768066"/>
    <lineage>
        <taxon>Bacteria</taxon>
        <taxon>Pseudomonadati</taxon>
        <taxon>Pseudomonadota</taxon>
        <taxon>Gammaproteobacteria</taxon>
        <taxon>Oceanospirillales</taxon>
        <taxon>Halomonadaceae</taxon>
        <taxon>Halomonas</taxon>
    </lineage>
</organism>
<evidence type="ECO:0000256" key="2">
    <source>
        <dbReference type="ARBA" id="ARBA00022840"/>
    </source>
</evidence>
<dbReference type="GO" id="GO:0032153">
    <property type="term" value="C:cell division site"/>
    <property type="evidence" value="ECO:0007669"/>
    <property type="project" value="TreeGrafter"/>
</dbReference>
<keyword evidence="3" id="KW-0378">Hydrolase</keyword>
<comment type="subcellular location">
    <subcellularLocation>
        <location evidence="3">Cytoplasm</location>
    </subcellularLocation>
</comment>
<evidence type="ECO:0000256" key="3">
    <source>
        <dbReference type="HAMAP-Rule" id="MF_01919"/>
    </source>
</evidence>
<evidence type="ECO:0000256" key="4">
    <source>
        <dbReference type="SAM" id="MobiDB-lite"/>
    </source>
</evidence>
<reference evidence="6" key="1">
    <citation type="journal article" date="2011" name="Environ. Microbiol.">
        <title>A blueprint of ectoine metabolism from the genome of the industrial producer Halomonas elongata DSM 2581(T).</title>
        <authorList>
            <person name="Schwibbert K."/>
            <person name="Marin-Sanguino A."/>
            <person name="Bagyan I."/>
            <person name="Heidrich G."/>
            <person name="Lentzen G."/>
            <person name="Seitz H."/>
            <person name="Rampp M."/>
            <person name="Schuster S.C."/>
            <person name="Klenk H.P."/>
            <person name="Pfeiffer F."/>
            <person name="Oesterhelt D."/>
            <person name="Kunte H.J."/>
        </authorList>
    </citation>
    <scope>NUCLEOTIDE SEQUENCE [LARGE SCALE GENOMIC DNA]</scope>
    <source>
        <strain evidence="6">ATCC 33173 / DSM 2581 / NBRC 15536 / NCIMB 2198 / 1H9</strain>
    </source>
</reference>
<comment type="similarity">
    <text evidence="3">Belongs to the AFG1 ATPase family. ZapE subfamily.</text>
</comment>
<dbReference type="eggNOG" id="COG1485">
    <property type="taxonomic scope" value="Bacteria"/>
</dbReference>
<accession>E1V9J0</accession>
<dbReference type="GO" id="GO:0005737">
    <property type="term" value="C:cytoplasm"/>
    <property type="evidence" value="ECO:0007669"/>
    <property type="project" value="UniProtKB-SubCell"/>
</dbReference>
<keyword evidence="3" id="KW-0963">Cytoplasm</keyword>
<protein>
    <recommendedName>
        <fullName evidence="3">Cell division protein ZapE</fullName>
    </recommendedName>
    <alternativeName>
        <fullName evidence="3">Z ring-associated protein ZapE</fullName>
    </alternativeName>
</protein>
<keyword evidence="2 3" id="KW-0067">ATP-binding</keyword>
<dbReference type="PANTHER" id="PTHR12169">
    <property type="entry name" value="ATPASE N2B"/>
    <property type="match status" value="1"/>
</dbReference>
<dbReference type="STRING" id="768066.HELO_1940"/>
<dbReference type="NCBIfam" id="NF040713">
    <property type="entry name" value="ZapE"/>
    <property type="match status" value="1"/>
</dbReference>
<dbReference type="GO" id="GO:0005524">
    <property type="term" value="F:ATP binding"/>
    <property type="evidence" value="ECO:0007669"/>
    <property type="project" value="UniProtKB-UniRule"/>
</dbReference>
<dbReference type="EMBL" id="FN869568">
    <property type="protein sequence ID" value="CBV41824.1"/>
    <property type="molecule type" value="Genomic_DNA"/>
</dbReference>
<dbReference type="AlphaFoldDB" id="E1V9J0"/>
<dbReference type="InterPro" id="IPR030870">
    <property type="entry name" value="ZapE"/>
</dbReference>
<evidence type="ECO:0000313" key="5">
    <source>
        <dbReference type="EMBL" id="CBV41824.1"/>
    </source>
</evidence>
<evidence type="ECO:0000256" key="1">
    <source>
        <dbReference type="ARBA" id="ARBA00022741"/>
    </source>
</evidence>
<dbReference type="InterPro" id="IPR027417">
    <property type="entry name" value="P-loop_NTPase"/>
</dbReference>
<dbReference type="GO" id="GO:0016887">
    <property type="term" value="F:ATP hydrolysis activity"/>
    <property type="evidence" value="ECO:0007669"/>
    <property type="project" value="UniProtKB-UniRule"/>
</dbReference>
<dbReference type="Gene3D" id="3.40.50.300">
    <property type="entry name" value="P-loop containing nucleotide triphosphate hydrolases"/>
    <property type="match status" value="1"/>
</dbReference>
<proteinExistence type="inferred from homology"/>
<feature type="region of interest" description="Disordered" evidence="4">
    <location>
        <begin position="1"/>
        <end position="28"/>
    </location>
</feature>
<dbReference type="PANTHER" id="PTHR12169:SF6">
    <property type="entry name" value="AFG1-LIKE ATPASE"/>
    <property type="match status" value="1"/>
</dbReference>
<comment type="subunit">
    <text evidence="3">Interacts with FtsZ.</text>
</comment>
<feature type="binding site" evidence="3">
    <location>
        <begin position="107"/>
        <end position="114"/>
    </location>
    <ligand>
        <name>ATP</name>
        <dbReference type="ChEBI" id="CHEBI:30616"/>
    </ligand>
</feature>
<keyword evidence="3 5" id="KW-0132">Cell division</keyword>
<dbReference type="Proteomes" id="UP000008707">
    <property type="component" value="Chromosome"/>
</dbReference>
<sequence length="403" mass="45929">MSCQDGSQGMSTSDSDRTLDAPRAGSPLARYRADLERDGFQYDPAQERAVEHLQRLFDELLATPRTRPSAPASAAKGLKARVSNWFGKRETPEEPVMPPISGLYFWGGVGRGKTYLVDAFFEALPFPEKIRTHFHRFMQRVHNELEHYKGQSNPLTLVAEKFADEARVICFDEFFVKDITDAMILANLLEALFARGVVLVATSNIEPADLYKDGLQRARFLPAIDLLERHCVVVNVDSGIDYRLRALEQAEIFHSPLDEDAEAELERSFRSLAGGEGERDVAVEVNHRMLQARRLHEDVVWFEFAELCDGPRSQNDYIELAREYHSVLVSNVTCMDGATDDLARRFINMVDEFYDRGVKLLMSAEAPAERLYHNGKLEFEFQRTLSRLQEMQSHDYLALPHKP</sequence>
<keyword evidence="1 3" id="KW-0547">Nucleotide-binding</keyword>
<comment type="function">
    <text evidence="3">Reduces the stability of FtsZ polymers in the presence of ATP.</text>
</comment>
<evidence type="ECO:0000313" key="6">
    <source>
        <dbReference type="Proteomes" id="UP000008707"/>
    </source>
</evidence>
<name>E1V9J0_HALED</name>
<dbReference type="HOGENOM" id="CLU_008681_0_4_6"/>
<feature type="compositionally biased region" description="Polar residues" evidence="4">
    <location>
        <begin position="1"/>
        <end position="13"/>
    </location>
</feature>
<dbReference type="GO" id="GO:0051301">
    <property type="term" value="P:cell division"/>
    <property type="evidence" value="ECO:0007669"/>
    <property type="project" value="UniProtKB-UniRule"/>
</dbReference>
<dbReference type="Pfam" id="PF03969">
    <property type="entry name" value="AFG1_ATPase"/>
    <property type="match status" value="1"/>
</dbReference>
<gene>
    <name evidence="3 5" type="primary">zapE</name>
    <name evidence="5" type="ordered locus">HELO_1940</name>
</gene>